<dbReference type="SUPFAM" id="SSF81383">
    <property type="entry name" value="F-box domain"/>
    <property type="match status" value="1"/>
</dbReference>
<dbReference type="InterPro" id="IPR001810">
    <property type="entry name" value="F-box_dom"/>
</dbReference>
<proteinExistence type="predicted"/>
<dbReference type="OrthoDB" id="10257471at2759"/>
<reference evidence="2" key="1">
    <citation type="submission" date="2022-01" db="EMBL/GenBank/DDBJ databases">
        <authorList>
            <person name="King R."/>
        </authorList>
    </citation>
    <scope>NUCLEOTIDE SEQUENCE</scope>
</reference>
<dbReference type="EMBL" id="OU895877">
    <property type="protein sequence ID" value="CAG9797400.1"/>
    <property type="molecule type" value="Genomic_DNA"/>
</dbReference>
<dbReference type="SUPFAM" id="SSF52047">
    <property type="entry name" value="RNI-like"/>
    <property type="match status" value="1"/>
</dbReference>
<evidence type="ECO:0000313" key="3">
    <source>
        <dbReference type="Proteomes" id="UP001153620"/>
    </source>
</evidence>
<dbReference type="AlphaFoldDB" id="A0A9N9RGD5"/>
<reference evidence="2" key="2">
    <citation type="submission" date="2022-10" db="EMBL/GenBank/DDBJ databases">
        <authorList>
            <consortium name="ENA_rothamsted_submissions"/>
            <consortium name="culmorum"/>
            <person name="King R."/>
        </authorList>
    </citation>
    <scope>NUCLEOTIDE SEQUENCE</scope>
</reference>
<dbReference type="Proteomes" id="UP001153620">
    <property type="component" value="Chromosome 1"/>
</dbReference>
<dbReference type="InterPro" id="IPR036047">
    <property type="entry name" value="F-box-like_dom_sf"/>
</dbReference>
<accession>A0A9N9RGD5</accession>
<keyword evidence="3" id="KW-1185">Reference proteome</keyword>
<protein>
    <recommendedName>
        <fullName evidence="1">F-box domain-containing protein</fullName>
    </recommendedName>
</protein>
<dbReference type="PROSITE" id="PS50181">
    <property type="entry name" value="FBOX"/>
    <property type="match status" value="1"/>
</dbReference>
<feature type="domain" description="F-box" evidence="1">
    <location>
        <begin position="1"/>
        <end position="45"/>
    </location>
</feature>
<evidence type="ECO:0000313" key="2">
    <source>
        <dbReference type="EMBL" id="CAG9797400.1"/>
    </source>
</evidence>
<dbReference type="InterPro" id="IPR032675">
    <property type="entry name" value="LRR_dom_sf"/>
</dbReference>
<dbReference type="Pfam" id="PF12937">
    <property type="entry name" value="F-box-like"/>
    <property type="match status" value="1"/>
</dbReference>
<sequence>MDSVPDEVLLDIFNYFDGKCLKNVMLICKRWHSLITQSASTMRMLPLKYSSIIQSDEMFVHNFHSLNIQHISNVNFSKSIFEALGNTVQCIEISYCILSPRDLKVISSSFINLNFLSLTKVKLFKDPVESESDILTNEKSLILNKLILLKVDHEILDYMQSIQSQKIEIIDCHENAVNQESLINFISHQKHLTSLNIGEMNYNINVFFHQNIAEFCKFRLKKFHSLFCSNHSHVHQFEDNFISFLESQSKNLENVKISGRSLPPSIYKFVVSSLINMHTLEIDASSVPQENSFYENMARNLSIKSLIIYSTVTKHNFNGLKGLLSHYPCIEKLNLMDTDEFVANDLFHSIAYFLTNLKELVVLNFNKTFDPQTKIKHLEKFSIKIINNIEQLLKFIKIHDSTLINLSIWWITRDFESRIVKEIISLPKLTHLKIGGRFIANKRIYEVVRRDYKNLRTLHLIVNNYDEVKHLKFTFPLDKSIYTDVKCLYFEEDHDREPLND</sequence>
<organism evidence="2 3">
    <name type="scientific">Chironomus riparius</name>
    <dbReference type="NCBI Taxonomy" id="315576"/>
    <lineage>
        <taxon>Eukaryota</taxon>
        <taxon>Metazoa</taxon>
        <taxon>Ecdysozoa</taxon>
        <taxon>Arthropoda</taxon>
        <taxon>Hexapoda</taxon>
        <taxon>Insecta</taxon>
        <taxon>Pterygota</taxon>
        <taxon>Neoptera</taxon>
        <taxon>Endopterygota</taxon>
        <taxon>Diptera</taxon>
        <taxon>Nematocera</taxon>
        <taxon>Chironomoidea</taxon>
        <taxon>Chironomidae</taxon>
        <taxon>Chironominae</taxon>
        <taxon>Chironomus</taxon>
    </lineage>
</organism>
<name>A0A9N9RGD5_9DIPT</name>
<dbReference type="Gene3D" id="3.80.10.10">
    <property type="entry name" value="Ribonuclease Inhibitor"/>
    <property type="match status" value="2"/>
</dbReference>
<dbReference type="CDD" id="cd09917">
    <property type="entry name" value="F-box_SF"/>
    <property type="match status" value="1"/>
</dbReference>
<evidence type="ECO:0000259" key="1">
    <source>
        <dbReference type="PROSITE" id="PS50181"/>
    </source>
</evidence>
<gene>
    <name evidence="2" type="ORF">CHIRRI_LOCUS399</name>
</gene>